<comment type="similarity">
    <text evidence="1">Belongs to the glycosyl hydrolase 63 family.</text>
</comment>
<dbReference type="PANTHER" id="PTHR10412">
    <property type="entry name" value="MANNOSYL-OLIGOSACCHARIDE GLUCOSIDASE"/>
    <property type="match status" value="1"/>
</dbReference>
<keyword evidence="1" id="KW-0472">Membrane</keyword>
<dbReference type="EMBL" id="JAKKPZ010000002">
    <property type="protein sequence ID" value="KAI1726381.1"/>
    <property type="molecule type" value="Genomic_DNA"/>
</dbReference>
<feature type="domain" description="Glycosyl hydrolase family 63 N-terminal" evidence="3">
    <location>
        <begin position="87"/>
        <end position="256"/>
    </location>
</feature>
<keyword evidence="1" id="KW-0256">Endoplasmic reticulum</keyword>
<evidence type="ECO:0000313" key="4">
    <source>
        <dbReference type="EMBL" id="KAI1726381.1"/>
    </source>
</evidence>
<comment type="function">
    <text evidence="1">Cleaves the distal alpha 1,2-linked glucose residue from the Glc(3)Man(9)GlcNAc(2) oligosaccharide precursor.</text>
</comment>
<reference evidence="4" key="1">
    <citation type="submission" date="2022-01" db="EMBL/GenBank/DDBJ databases">
        <title>Genome Sequence Resource for Two Populations of Ditylenchus destructor, the Migratory Endoparasitic Phytonematode.</title>
        <authorList>
            <person name="Zhang H."/>
            <person name="Lin R."/>
            <person name="Xie B."/>
        </authorList>
    </citation>
    <scope>NUCLEOTIDE SEQUENCE</scope>
    <source>
        <strain evidence="4">BazhouSP</strain>
    </source>
</reference>
<dbReference type="InterPro" id="IPR038518">
    <property type="entry name" value="Glyco_hydro_63N_sf"/>
</dbReference>
<dbReference type="Pfam" id="PF16923">
    <property type="entry name" value="Glyco_hydro_63N"/>
    <property type="match status" value="1"/>
</dbReference>
<dbReference type="EC" id="3.2.1.106" evidence="1"/>
<proteinExistence type="inferred from homology"/>
<dbReference type="GO" id="GO:0006487">
    <property type="term" value="P:protein N-linked glycosylation"/>
    <property type="evidence" value="ECO:0007669"/>
    <property type="project" value="UniProtKB-UniRule"/>
</dbReference>
<dbReference type="AlphaFoldDB" id="A0AAD4NJ64"/>
<dbReference type="InterPro" id="IPR004888">
    <property type="entry name" value="Glycoside_hydrolase_63"/>
</dbReference>
<dbReference type="Proteomes" id="UP001201812">
    <property type="component" value="Unassembled WGS sequence"/>
</dbReference>
<evidence type="ECO:0000313" key="5">
    <source>
        <dbReference type="Proteomes" id="UP001201812"/>
    </source>
</evidence>
<comment type="catalytic activity">
    <reaction evidence="1">
        <text>N(4)-(alpha-D-Glc-(1-&gt;2)-alpha-D-Glc-(1-&gt;3)-alpha-D-Glc-(1-&gt;3)-alpha-D-Man-(1-&gt;2)-alpha-D-Man-(1-&gt;2)-alpha-D-Man-(1-&gt;3)-[alpha-D-Man-(1-&gt;2)-alpha-D-Man-(1-&gt;3)-[alpha-D-Man-(1-&gt;2)-alpha-D-Man-(1-&gt;6)]-alpha-D-Man-(1-&gt;6)]-beta-D-Man-(1-&gt;4)-beta-D-GlcNAc-(1-&gt;4)-beta-D-GlcNAc)-L-asparaginyl-[protein] + H2O = N(4)-(alpha-D-Glc-(1-&gt;3)-alpha-D-Glc-(1-&gt;3)-alpha-D-Man-(1-&gt;2)-alpha-D-Man-(1-&gt;2)-alpha-D-Man-(1-&gt;3)-[alpha-D-Man-(1-&gt;2)-alpha-D-Man-(1-&gt;3)-[alpha-D-Man-(1-&gt;2)-alpha-D-Man-(1-&gt;6)]-alpha-D-Man-(1-&gt;6)]-beta-D-Man-(1-&gt;4)-beta-D-GlcNAc-(1-&gt;4)-beta-D-GlcNAc)-L-asparaginyl-[protein] + beta-D-glucose</text>
        <dbReference type="Rhea" id="RHEA:55988"/>
        <dbReference type="Rhea" id="RHEA-COMP:12806"/>
        <dbReference type="Rhea" id="RHEA-COMP:14355"/>
        <dbReference type="ChEBI" id="CHEBI:15377"/>
        <dbReference type="ChEBI" id="CHEBI:15903"/>
        <dbReference type="ChEBI" id="CHEBI:59082"/>
        <dbReference type="ChEBI" id="CHEBI:132537"/>
        <dbReference type="EC" id="3.2.1.106"/>
    </reaction>
</comment>
<keyword evidence="1" id="KW-0812">Transmembrane</keyword>
<keyword evidence="1" id="KW-0378">Hydrolase</keyword>
<gene>
    <name evidence="4" type="ORF">DdX_03100</name>
</gene>
<evidence type="ECO:0000259" key="3">
    <source>
        <dbReference type="Pfam" id="PF16923"/>
    </source>
</evidence>
<protein>
    <recommendedName>
        <fullName evidence="1">Mannosyl-oligosaccharide glucosidase</fullName>
        <ecNumber evidence="1">3.2.1.106</ecNumber>
    </recommendedName>
</protein>
<dbReference type="InterPro" id="IPR031631">
    <property type="entry name" value="Glyco_hydro_63N"/>
</dbReference>
<keyword evidence="1" id="KW-1133">Transmembrane helix</keyword>
<feature type="region of interest" description="Disordered" evidence="2">
    <location>
        <begin position="1"/>
        <end position="22"/>
    </location>
</feature>
<feature type="transmembrane region" description="Helical" evidence="1">
    <location>
        <begin position="39"/>
        <end position="57"/>
    </location>
</feature>
<dbReference type="Gene3D" id="2.70.98.110">
    <property type="entry name" value="Glycosyl hydrolase family 63, N-terminal domain"/>
    <property type="match status" value="1"/>
</dbReference>
<comment type="caution">
    <text evidence="4">The sequence shown here is derived from an EMBL/GenBank/DDBJ whole genome shotgun (WGS) entry which is preliminary data.</text>
</comment>
<sequence>MMVRKRVHNASDSSSVAANIRQERKHPKSDAYSWTRSKLFIAGIIILLMLGIAVYIHNTYRIYIENLVVTKSDLSLASQADAYDPFVWGTYRSHLYFGLRNRHPQSPLFGLLWYKQPREREIRSLPLRHWCDQGDNLKYMWHDADGKTFGHQTIEDGRLKFNTDWFNQHHSWSARIDVKSLPPNTSYAFVFYLAVQDQNTDLELVQKINKGHYVLLQGFSPLFDDFELSLQTNRAFPAISYTTHKANQLLDMTQVNNLILSSLGRQDNGDLVLVPRDESASSPNFVAVQLNINGATEPQSASAWVNGSDHPMRDPFRVVSARPIQRHLTRPWRWSGAELPATGNSGLVCPDRCGSTYIVGFTCRLG</sequence>
<keyword evidence="1" id="KW-0326">Glycosidase</keyword>
<evidence type="ECO:0000256" key="1">
    <source>
        <dbReference type="RuleBase" id="RU368089"/>
    </source>
</evidence>
<dbReference type="PANTHER" id="PTHR10412:SF16">
    <property type="entry name" value="GLYCOSYL HYDROLASE FAMILY 63 C-TERMINAL DOMAIN-CONTAINING PROTEIN"/>
    <property type="match status" value="1"/>
</dbReference>
<comment type="subcellular location">
    <subcellularLocation>
        <location evidence="1">Endoplasmic reticulum membrane</location>
        <topology evidence="1">Single-pass type II membrane protein</topology>
    </subcellularLocation>
</comment>
<organism evidence="4 5">
    <name type="scientific">Ditylenchus destructor</name>
    <dbReference type="NCBI Taxonomy" id="166010"/>
    <lineage>
        <taxon>Eukaryota</taxon>
        <taxon>Metazoa</taxon>
        <taxon>Ecdysozoa</taxon>
        <taxon>Nematoda</taxon>
        <taxon>Chromadorea</taxon>
        <taxon>Rhabditida</taxon>
        <taxon>Tylenchina</taxon>
        <taxon>Tylenchomorpha</taxon>
        <taxon>Sphaerularioidea</taxon>
        <taxon>Anguinidae</taxon>
        <taxon>Anguininae</taxon>
        <taxon>Ditylenchus</taxon>
    </lineage>
</organism>
<name>A0AAD4NJ64_9BILA</name>
<keyword evidence="5" id="KW-1185">Reference proteome</keyword>
<dbReference type="GO" id="GO:0009311">
    <property type="term" value="P:oligosaccharide metabolic process"/>
    <property type="evidence" value="ECO:0007669"/>
    <property type="project" value="UniProtKB-UniRule"/>
</dbReference>
<accession>A0AAD4NJ64</accession>
<dbReference type="GO" id="GO:0004573">
    <property type="term" value="F:Glc3Man9GlcNAc2 oligosaccharide glucosidase activity"/>
    <property type="evidence" value="ECO:0007669"/>
    <property type="project" value="UniProtKB-UniRule"/>
</dbReference>
<dbReference type="GO" id="GO:0005789">
    <property type="term" value="C:endoplasmic reticulum membrane"/>
    <property type="evidence" value="ECO:0007669"/>
    <property type="project" value="UniProtKB-SubCell"/>
</dbReference>
<evidence type="ECO:0000256" key="2">
    <source>
        <dbReference type="SAM" id="MobiDB-lite"/>
    </source>
</evidence>